<keyword evidence="6 7" id="KW-0472">Membrane</keyword>
<dbReference type="GO" id="GO:0005886">
    <property type="term" value="C:plasma membrane"/>
    <property type="evidence" value="ECO:0007669"/>
    <property type="project" value="UniProtKB-SubCell"/>
</dbReference>
<name>K1PDW2_MAGGI</name>
<dbReference type="InterPro" id="IPR008516">
    <property type="entry name" value="Na/K-Atpase_Interacting"/>
</dbReference>
<feature type="compositionally biased region" description="Polar residues" evidence="8">
    <location>
        <begin position="251"/>
        <end position="262"/>
    </location>
</feature>
<evidence type="ECO:0000256" key="5">
    <source>
        <dbReference type="ARBA" id="ARBA00022989"/>
    </source>
</evidence>
<evidence type="ECO:0000256" key="4">
    <source>
        <dbReference type="ARBA" id="ARBA00022692"/>
    </source>
</evidence>
<comment type="caution">
    <text evidence="7">Lacks conserved residue(s) required for the propagation of feature annotation.</text>
</comment>
<dbReference type="PANTHER" id="PTHR13084">
    <property type="entry name" value="T-CELL LYMPHOMA BREAKPOINT-ASSOCIATED TARGET 1-RELATED"/>
    <property type="match status" value="1"/>
</dbReference>
<comment type="similarity">
    <text evidence="2 7">Belongs to the NKAIN family.</text>
</comment>
<feature type="transmembrane region" description="Helical" evidence="7">
    <location>
        <begin position="71"/>
        <end position="95"/>
    </location>
</feature>
<dbReference type="EMBL" id="JH816653">
    <property type="protein sequence ID" value="EKC19748.1"/>
    <property type="molecule type" value="Genomic_DNA"/>
</dbReference>
<evidence type="ECO:0000256" key="2">
    <source>
        <dbReference type="ARBA" id="ARBA00006364"/>
    </source>
</evidence>
<dbReference type="Pfam" id="PF05640">
    <property type="entry name" value="NKAIN"/>
    <property type="match status" value="1"/>
</dbReference>
<proteinExistence type="inferred from homology"/>
<evidence type="ECO:0000256" key="6">
    <source>
        <dbReference type="ARBA" id="ARBA00023136"/>
    </source>
</evidence>
<protein>
    <recommendedName>
        <fullName evidence="7">Sodium/potassium-transporting ATPase subunit beta-1-interacting protein</fullName>
        <shortName evidence="7">Na(+)/K(+)-transporting ATPase subunit beta-1-interacting protein</shortName>
    </recommendedName>
</protein>
<feature type="compositionally biased region" description="Polar residues" evidence="8">
    <location>
        <begin position="227"/>
        <end position="237"/>
    </location>
</feature>
<organism evidence="9">
    <name type="scientific">Magallana gigas</name>
    <name type="common">Pacific oyster</name>
    <name type="synonym">Crassostrea gigas</name>
    <dbReference type="NCBI Taxonomy" id="29159"/>
    <lineage>
        <taxon>Eukaryota</taxon>
        <taxon>Metazoa</taxon>
        <taxon>Spiralia</taxon>
        <taxon>Lophotrochozoa</taxon>
        <taxon>Mollusca</taxon>
        <taxon>Bivalvia</taxon>
        <taxon>Autobranchia</taxon>
        <taxon>Pteriomorphia</taxon>
        <taxon>Ostreida</taxon>
        <taxon>Ostreoidea</taxon>
        <taxon>Ostreidae</taxon>
        <taxon>Magallana</taxon>
    </lineage>
</organism>
<comment type="subcellular location">
    <subcellularLocation>
        <location evidence="1 7">Cell membrane</location>
        <topology evidence="1 7">Multi-pass membrane protein</topology>
    </subcellularLocation>
</comment>
<dbReference type="AlphaFoldDB" id="K1PDW2"/>
<gene>
    <name evidence="9" type="ORF">CGI_10007712</name>
</gene>
<evidence type="ECO:0000256" key="8">
    <source>
        <dbReference type="SAM" id="MobiDB-lite"/>
    </source>
</evidence>
<feature type="transmembrane region" description="Helical" evidence="7">
    <location>
        <begin position="43"/>
        <end position="64"/>
    </location>
</feature>
<evidence type="ECO:0000313" key="9">
    <source>
        <dbReference type="EMBL" id="EKC19748.1"/>
    </source>
</evidence>
<feature type="region of interest" description="Disordered" evidence="8">
    <location>
        <begin position="219"/>
        <end position="316"/>
    </location>
</feature>
<feature type="compositionally biased region" description="Basic residues" evidence="8">
    <location>
        <begin position="272"/>
        <end position="287"/>
    </location>
</feature>
<accession>K1PDW2</accession>
<evidence type="ECO:0000256" key="3">
    <source>
        <dbReference type="ARBA" id="ARBA00022475"/>
    </source>
</evidence>
<sequence length="316" mass="36330">MFNMVCKGKLINKALYTTLMVVITLQLLSTLERQVFDFLGYMWAPIIANTVQIICCILGIFGTYQMKAQFVVVYSTWSLMWLGWNIFVICLYLEVGVLNRNRDLFILTIGTKNKSWWLEHGIGCKITNDTWMSENPVKTSRLIPPEEAVEGCLLDYYYVEVIHAGVQCLLALIGFTSSCVSISAFKEEEESCREKILYFPAPSSANDELEFVKMYSNSSPSRRRYQSNDNMTLSYDNPATEFPTLDRPPSYETSMRESTTVNDHYGADRRSVRSVRSVRSKASNKSKTKNERREELPWVQITPSANSIDQPFRHYP</sequence>
<dbReference type="HOGENOM" id="CLU_880678_0_0_1"/>
<dbReference type="OrthoDB" id="10050321at2759"/>
<reference evidence="9" key="1">
    <citation type="journal article" date="2012" name="Nature">
        <title>The oyster genome reveals stress adaptation and complexity of shell formation.</title>
        <authorList>
            <person name="Zhang G."/>
            <person name="Fang X."/>
            <person name="Guo X."/>
            <person name="Li L."/>
            <person name="Luo R."/>
            <person name="Xu F."/>
            <person name="Yang P."/>
            <person name="Zhang L."/>
            <person name="Wang X."/>
            <person name="Qi H."/>
            <person name="Xiong Z."/>
            <person name="Que H."/>
            <person name="Xie Y."/>
            <person name="Holland P.W."/>
            <person name="Paps J."/>
            <person name="Zhu Y."/>
            <person name="Wu F."/>
            <person name="Chen Y."/>
            <person name="Wang J."/>
            <person name="Peng C."/>
            <person name="Meng J."/>
            <person name="Yang L."/>
            <person name="Liu J."/>
            <person name="Wen B."/>
            <person name="Zhang N."/>
            <person name="Huang Z."/>
            <person name="Zhu Q."/>
            <person name="Feng Y."/>
            <person name="Mount A."/>
            <person name="Hedgecock D."/>
            <person name="Xu Z."/>
            <person name="Liu Y."/>
            <person name="Domazet-Loso T."/>
            <person name="Du Y."/>
            <person name="Sun X."/>
            <person name="Zhang S."/>
            <person name="Liu B."/>
            <person name="Cheng P."/>
            <person name="Jiang X."/>
            <person name="Li J."/>
            <person name="Fan D."/>
            <person name="Wang W."/>
            <person name="Fu W."/>
            <person name="Wang T."/>
            <person name="Wang B."/>
            <person name="Zhang J."/>
            <person name="Peng Z."/>
            <person name="Li Y."/>
            <person name="Li N."/>
            <person name="Wang J."/>
            <person name="Chen M."/>
            <person name="He Y."/>
            <person name="Tan F."/>
            <person name="Song X."/>
            <person name="Zheng Q."/>
            <person name="Huang R."/>
            <person name="Yang H."/>
            <person name="Du X."/>
            <person name="Chen L."/>
            <person name="Yang M."/>
            <person name="Gaffney P.M."/>
            <person name="Wang S."/>
            <person name="Luo L."/>
            <person name="She Z."/>
            <person name="Ming Y."/>
            <person name="Huang W."/>
            <person name="Zhang S."/>
            <person name="Huang B."/>
            <person name="Zhang Y."/>
            <person name="Qu T."/>
            <person name="Ni P."/>
            <person name="Miao G."/>
            <person name="Wang J."/>
            <person name="Wang Q."/>
            <person name="Steinberg C.E."/>
            <person name="Wang H."/>
            <person name="Li N."/>
            <person name="Qian L."/>
            <person name="Zhang G."/>
            <person name="Li Y."/>
            <person name="Yang H."/>
            <person name="Liu X."/>
            <person name="Wang J."/>
            <person name="Yin Y."/>
            <person name="Wang J."/>
        </authorList>
    </citation>
    <scope>NUCLEOTIDE SEQUENCE [LARGE SCALE GENOMIC DNA]</scope>
    <source>
        <strain evidence="9">05x7-T-G4-1.051#20</strain>
    </source>
</reference>
<keyword evidence="4 7" id="KW-0812">Transmembrane</keyword>
<dbReference type="InParanoid" id="K1PDW2"/>
<keyword evidence="5 7" id="KW-1133">Transmembrane helix</keyword>
<dbReference type="PANTHER" id="PTHR13084:SF6">
    <property type="entry name" value="SODIUM_POTASSIUM-TRANSPORTING ATPASE SUBUNIT BETA-1-INTERACTING PROTEIN"/>
    <property type="match status" value="1"/>
</dbReference>
<keyword evidence="3 7" id="KW-1003">Cell membrane</keyword>
<evidence type="ECO:0000256" key="1">
    <source>
        <dbReference type="ARBA" id="ARBA00004651"/>
    </source>
</evidence>
<evidence type="ECO:0000256" key="7">
    <source>
        <dbReference type="RuleBase" id="RU368041"/>
    </source>
</evidence>
<dbReference type="GO" id="GO:0002028">
    <property type="term" value="P:regulation of sodium ion transport"/>
    <property type="evidence" value="ECO:0007669"/>
    <property type="project" value="UniProtKB-UniRule"/>
</dbReference>